<proteinExistence type="predicted"/>
<evidence type="ECO:0000256" key="1">
    <source>
        <dbReference type="SAM" id="MobiDB-lite"/>
    </source>
</evidence>
<dbReference type="RefSeq" id="WP_264751845.1">
    <property type="nucleotide sequence ID" value="NZ_JAPDHW010000026.1"/>
</dbReference>
<comment type="caution">
    <text evidence="2">The sequence shown here is derived from an EMBL/GenBank/DDBJ whole genome shotgun (WGS) entry which is preliminary data.</text>
</comment>
<organism evidence="2 3">
    <name type="scientific">Chryseobacterium kimseyorum</name>
    <dbReference type="NCBI Taxonomy" id="2984028"/>
    <lineage>
        <taxon>Bacteria</taxon>
        <taxon>Pseudomonadati</taxon>
        <taxon>Bacteroidota</taxon>
        <taxon>Flavobacteriia</taxon>
        <taxon>Flavobacteriales</taxon>
        <taxon>Weeksellaceae</taxon>
        <taxon>Chryseobacterium group</taxon>
        <taxon>Chryseobacterium</taxon>
    </lineage>
</organism>
<feature type="compositionally biased region" description="Polar residues" evidence="1">
    <location>
        <begin position="123"/>
        <end position="138"/>
    </location>
</feature>
<accession>A0ABT3I3S0</accession>
<evidence type="ECO:0000313" key="2">
    <source>
        <dbReference type="EMBL" id="MCW3170715.1"/>
    </source>
</evidence>
<dbReference type="Proteomes" id="UP001163731">
    <property type="component" value="Unassembled WGS sequence"/>
</dbReference>
<feature type="region of interest" description="Disordered" evidence="1">
    <location>
        <begin position="116"/>
        <end position="171"/>
    </location>
</feature>
<sequence length="171" mass="18895">MATLNQKRNAQIVSSLGGKYSHGNLVTVTFSESDKSTIVREYNISYDTKNVDDFKNMNPDEITLSVLNTNGMADNSDNTQVNRTQINVYTTEGMPHDANGNLLYDKRDSSKLAQTGAHEDLHTSGQKHNSKATLSSPPDNLIGEGAPGLKMTPEQRTESIRLIEQQQPKTR</sequence>
<keyword evidence="3" id="KW-1185">Reference proteome</keyword>
<reference evidence="2" key="1">
    <citation type="submission" date="2022-10" db="EMBL/GenBank/DDBJ databases">
        <title>Chryseobacterium babae sp. nov. isolated from the gut of the beetle Oryctes rhinoceros, and Chryseobacterium kimseyorum sp. nov., isolated from a stick insect rearing cage.</title>
        <authorList>
            <person name="Shelomi M."/>
            <person name="Han C.-J."/>
            <person name="Chen W.-M."/>
            <person name="Chen H.-K."/>
            <person name="Liaw S.-J."/>
            <person name="Muhle E."/>
            <person name="Clermont D."/>
        </authorList>
    </citation>
    <scope>NUCLEOTIDE SEQUENCE</scope>
    <source>
        <strain evidence="2">09-1422</strain>
    </source>
</reference>
<evidence type="ECO:0000313" key="3">
    <source>
        <dbReference type="Proteomes" id="UP001163731"/>
    </source>
</evidence>
<gene>
    <name evidence="2" type="ORF">OMO38_19470</name>
</gene>
<dbReference type="EMBL" id="JAPDHW010000026">
    <property type="protein sequence ID" value="MCW3170715.1"/>
    <property type="molecule type" value="Genomic_DNA"/>
</dbReference>
<name>A0ABT3I3S0_9FLAO</name>
<protein>
    <submittedName>
        <fullName evidence="2">Uncharacterized protein</fullName>
    </submittedName>
</protein>